<sequence>MDIQKYEVLKKIYLNTWEHIVPMMPVQRDIARRKLDERYSADYSTWRDGEGYNHFFRLYDIDYGEFNSGLVFEMSYNTSTKYFSTFSTNSIRIAHWKPDHPRFYALYDPENANDGYIHTFIQFPCDTDYFFQRMLVQETLEYEDYELWDTEVQVMREVLKDHPALSVGMMCNDPDLHPDVVVYFAQQFFQREY</sequence>
<accession>K4F5M2</accession>
<evidence type="ECO:0000313" key="1">
    <source>
        <dbReference type="EMBL" id="AFC21496.1"/>
    </source>
</evidence>
<dbReference type="Proteomes" id="UP000000457">
    <property type="component" value="Segment"/>
</dbReference>
<dbReference type="EMBL" id="JN882285">
    <property type="protein sequence ID" value="AFC21496.1"/>
    <property type="molecule type" value="Genomic_DNA"/>
</dbReference>
<dbReference type="KEGG" id="vg:13993786"/>
<gene>
    <name evidence="1" type="ORF">GAP32_048</name>
</gene>
<reference evidence="1 2" key="1">
    <citation type="journal article" date="2014" name="Virology">
        <title>Supersize me: Cronobacter sakazakii phage GAP32.</title>
        <authorList>
            <person name="Abbasifar R."/>
            <person name="Griffiths M.W."/>
            <person name="Sabour P.M."/>
            <person name="Ackermann H.-W."/>
            <person name="Vandersteegen K."/>
            <person name="Lavigne R."/>
            <person name="Noben J.-P."/>
            <person name="Villa A.A."/>
            <person name="Abbasifar A."/>
            <person name="Nash J.H.E."/>
            <person name="Kropinski A.M."/>
        </authorList>
    </citation>
    <scope>NUCLEOTIDE SEQUENCE [LARGE SCALE GENOMIC DNA]</scope>
    <source>
        <strain evidence="1">GAP-32</strain>
    </source>
</reference>
<dbReference type="OrthoDB" id="18031at10239"/>
<evidence type="ECO:0000313" key="2">
    <source>
        <dbReference type="Proteomes" id="UP000000457"/>
    </source>
</evidence>
<name>K4F5M2_9CAUD</name>
<proteinExistence type="predicted"/>
<keyword evidence="2" id="KW-1185">Reference proteome</keyword>
<dbReference type="GeneID" id="13993786"/>
<dbReference type="RefSeq" id="YP_006987151.1">
    <property type="nucleotide sequence ID" value="NC_019401.1"/>
</dbReference>
<protein>
    <submittedName>
        <fullName evidence="1">Uncharacterized protein</fullName>
    </submittedName>
</protein>
<organism evidence="1 2">
    <name type="scientific">Cronobacter phage vB_CsaM_GAP32</name>
    <dbReference type="NCBI Taxonomy" id="1141136"/>
    <lineage>
        <taxon>Viruses</taxon>
        <taxon>Duplodnaviria</taxon>
        <taxon>Heunggongvirae</taxon>
        <taxon>Uroviricota</taxon>
        <taxon>Caudoviricetes</taxon>
        <taxon>Mimasvirus</taxon>
        <taxon>Mimasvirus GAP32</taxon>
    </lineage>
</organism>